<sequence length="93" mass="9956">MTSCQNGTTPLSLSPPDFGKLFRDSSLLQIEPLDVPHGFSERVMQRIAYLPLPAQGSQPLEWLQWLALAGGALAGIGQVLGFVFGIWMVSAAG</sequence>
<name>A0AA95KJ12_9GAMM</name>
<evidence type="ECO:0000313" key="2">
    <source>
        <dbReference type="EMBL" id="WGZ94859.1"/>
    </source>
</evidence>
<proteinExistence type="predicted"/>
<keyword evidence="1" id="KW-0812">Transmembrane</keyword>
<organism evidence="2">
    <name type="scientific">Candidatus Thiothrix putei</name>
    <dbReference type="NCBI Taxonomy" id="3080811"/>
    <lineage>
        <taxon>Bacteria</taxon>
        <taxon>Pseudomonadati</taxon>
        <taxon>Pseudomonadota</taxon>
        <taxon>Gammaproteobacteria</taxon>
        <taxon>Thiotrichales</taxon>
        <taxon>Thiotrichaceae</taxon>
        <taxon>Thiothrix</taxon>
    </lineage>
</organism>
<dbReference type="AlphaFoldDB" id="A0AA95KJ12"/>
<protein>
    <submittedName>
        <fullName evidence="2">Uncharacterized protein</fullName>
    </submittedName>
</protein>
<gene>
    <name evidence="2" type="ORF">QJT81_02405</name>
</gene>
<dbReference type="EMBL" id="CP124756">
    <property type="protein sequence ID" value="WGZ94859.1"/>
    <property type="molecule type" value="Genomic_DNA"/>
</dbReference>
<reference evidence="2" key="1">
    <citation type="journal article" date="2023" name="Int. J. Mol. Sci.">
        <title>Metagenomics Revealed a New Genus 'Candidatus Thiocaldithrix dubininis' gen. nov., sp. nov. and a New Species 'Candidatus Thiothrix putei' sp. nov. in the Family Thiotrichaceae, Some Members of Which Have Traits of Both Na+- and H+-Motive Energetics.</title>
        <authorList>
            <person name="Ravin N.V."/>
            <person name="Muntyan M.S."/>
            <person name="Smolyakov D.D."/>
            <person name="Rudenko T.S."/>
            <person name="Beletsky A.V."/>
            <person name="Mardanov A.V."/>
            <person name="Grabovich M.Y."/>
        </authorList>
    </citation>
    <scope>NUCLEOTIDE SEQUENCE</scope>
    <source>
        <strain evidence="2">GKL-02</strain>
    </source>
</reference>
<keyword evidence="1" id="KW-1133">Transmembrane helix</keyword>
<accession>A0AA95KJ12</accession>
<feature type="transmembrane region" description="Helical" evidence="1">
    <location>
        <begin position="62"/>
        <end position="89"/>
    </location>
</feature>
<dbReference type="Proteomes" id="UP001301326">
    <property type="component" value="Chromosome"/>
</dbReference>
<dbReference type="KEGG" id="tput:QJT81_02405"/>
<reference evidence="2" key="2">
    <citation type="submission" date="2023-04" db="EMBL/GenBank/DDBJ databases">
        <authorList>
            <person name="Beletskiy A.V."/>
            <person name="Mardanov A.V."/>
            <person name="Ravin N.V."/>
        </authorList>
    </citation>
    <scope>NUCLEOTIDE SEQUENCE</scope>
    <source>
        <strain evidence="2">GKL-02</strain>
    </source>
</reference>
<keyword evidence="1" id="KW-0472">Membrane</keyword>
<evidence type="ECO:0000256" key="1">
    <source>
        <dbReference type="SAM" id="Phobius"/>
    </source>
</evidence>